<organism evidence="2 3">
    <name type="scientific">Ensete ventricosum</name>
    <name type="common">Abyssinian banana</name>
    <name type="synonym">Musa ensete</name>
    <dbReference type="NCBI Taxonomy" id="4639"/>
    <lineage>
        <taxon>Eukaryota</taxon>
        <taxon>Viridiplantae</taxon>
        <taxon>Streptophyta</taxon>
        <taxon>Embryophyta</taxon>
        <taxon>Tracheophyta</taxon>
        <taxon>Spermatophyta</taxon>
        <taxon>Magnoliopsida</taxon>
        <taxon>Liliopsida</taxon>
        <taxon>Zingiberales</taxon>
        <taxon>Musaceae</taxon>
        <taxon>Ensete</taxon>
    </lineage>
</organism>
<comment type="caution">
    <text evidence="2">The sequence shown here is derived from an EMBL/GenBank/DDBJ whole genome shotgun (WGS) entry which is preliminary data.</text>
</comment>
<sequence>MAKPLVGVVTHDQAGCRGGWLQPRLPTRGRLDARRRPLAGAAARRPHRQPHIEAATHRRPPIEATARRHNRLQAQPLTAWCPQGLPAAGHPQGVAASRGSSVGHRGGRPLARRLQMGKGNRCLCRGSGGDGGIVRVKEG</sequence>
<dbReference type="AlphaFoldDB" id="A0A427AX79"/>
<evidence type="ECO:0000313" key="2">
    <source>
        <dbReference type="EMBL" id="RRT80868.1"/>
    </source>
</evidence>
<proteinExistence type="predicted"/>
<dbReference type="Proteomes" id="UP000287651">
    <property type="component" value="Unassembled WGS sequence"/>
</dbReference>
<evidence type="ECO:0000256" key="1">
    <source>
        <dbReference type="SAM" id="MobiDB-lite"/>
    </source>
</evidence>
<feature type="region of interest" description="Disordered" evidence="1">
    <location>
        <begin position="83"/>
        <end position="108"/>
    </location>
</feature>
<gene>
    <name evidence="2" type="ORF">B296_00014164</name>
</gene>
<dbReference type="EMBL" id="AMZH03001043">
    <property type="protein sequence ID" value="RRT80868.1"/>
    <property type="molecule type" value="Genomic_DNA"/>
</dbReference>
<name>A0A427AX79_ENSVE</name>
<protein>
    <submittedName>
        <fullName evidence="2">Uncharacterized protein</fullName>
    </submittedName>
</protein>
<reference evidence="2 3" key="1">
    <citation type="journal article" date="2014" name="Agronomy (Basel)">
        <title>A Draft Genome Sequence for Ensete ventricosum, the Drought-Tolerant Tree Against Hunger.</title>
        <authorList>
            <person name="Harrison J."/>
            <person name="Moore K.A."/>
            <person name="Paszkiewicz K."/>
            <person name="Jones T."/>
            <person name="Grant M."/>
            <person name="Ambacheew D."/>
            <person name="Muzemil S."/>
            <person name="Studholme D.J."/>
        </authorList>
    </citation>
    <scope>NUCLEOTIDE SEQUENCE [LARGE SCALE GENOMIC DNA]</scope>
</reference>
<evidence type="ECO:0000313" key="3">
    <source>
        <dbReference type="Proteomes" id="UP000287651"/>
    </source>
</evidence>
<accession>A0A427AX79</accession>
<feature type="region of interest" description="Disordered" evidence="1">
    <location>
        <begin position="39"/>
        <end position="62"/>
    </location>
</feature>